<feature type="region of interest" description="Disordered" evidence="9">
    <location>
        <begin position="345"/>
        <end position="366"/>
    </location>
</feature>
<evidence type="ECO:0000256" key="7">
    <source>
        <dbReference type="ARBA" id="ARBA00022785"/>
    </source>
</evidence>
<dbReference type="Gene3D" id="3.40.190.10">
    <property type="entry name" value="Periplasmic binding protein-like II"/>
    <property type="match status" value="1"/>
</dbReference>
<comment type="catalytic activity">
    <reaction evidence="1">
        <text>(4aS,6R)-4a-hydroxy-L-erythro-5,6,7,8-tetrahydrobiopterin = (6R)-L-erythro-6,7-dihydrobiopterin + H2O</text>
        <dbReference type="Rhea" id="RHEA:11920"/>
        <dbReference type="ChEBI" id="CHEBI:15377"/>
        <dbReference type="ChEBI" id="CHEBI:15642"/>
        <dbReference type="ChEBI" id="CHEBI:43120"/>
        <dbReference type="EC" id="4.2.1.96"/>
    </reaction>
</comment>
<evidence type="ECO:0000256" key="2">
    <source>
        <dbReference type="ARBA" id="ARBA00006472"/>
    </source>
</evidence>
<sequence length="1115" mass="119383">MGPQFAGLAVALEEGIYASHNLSVTFLPTCPVGEEPSRVRSAYASDPTVPVLGVTEQYVLMDCLHHDPNLSLQAVSAMFRSSPLSLLSLSPPPPGPLIVGCHEDTVSLLRSILPPSTSVISVPRSEKLKLLASGDIGAAQVYATTEPSTFSRLYPSLASSMTTTPLSYFGAELGYGQVIFAPEEMLEENTQGGEVKAFLEATYEGWRRAMIKPDDAIRSVRNVCHKLGLDDEGHDHYDLSDSALISEILCKINDEVADTKEGKMLGVLDRDRFNSATRSLLPSLAPSVALDFGLSPNFYQPPPNMFRGSEFARKLLESTSSSASSVLSSTGLSPSLTVITVGTDVEGETHPSAPSRRRSHSSSSNTWYDKVKTGSKYGVSVKSIVLPPSASTEDVIDAIKGESDKDGIQLMWPLPTSVDAASCYRAIPLHQDVDGLVPSSPTLPLTADAVLTLLKHGGVEIEGSDCVVVGTSKVSGSPIASALSSLGATVTQATSMTPKESLRRSVESADIVVSAVGVEGVVEGGWIKSGAAVVNVGKVYDSEDPGALFKPDITGGGGALERARVYGGTPGGVGPLCVALLMRNVVEKAISRADRDEERRKLGVLTDSELSGEDTGTWAGRPLSRTFTFKDHPSALAFVSEVVRVAEEMDHHPTEVRTVHHCTEGVSVELKYETYTVKGVTKKDVGAIQRIDEMWKERGGGGLLKSSTFLYNLPEDLIAPHPAEVRGKSRFLNNKVIHSEFDEAFRSLWNSSLKSNTHVVFNDSRVVKARCSADGGVEVLFLDPYGTTKGMGVLGEDAEGQSWRAMVRSRKSTGDVLQLDGLNGCSVEVVAVESEWIEGGKPDGIDCVVRVKGTASMTMLEFFDSLGSIPIPPYFNRDAVPDDEVRYQNVFAKAEGSVAAPTAGLHFTDDLIEELGASASFLTLHVGAGTFKPIEAEIVTDHSMHSEKFSCNKREVEGVIAAIEQGKDVLAVGTTSARTLESLYWLGVSISEGEQRGGGEGGLSLSQYQAYDLPGSMPVAEALQLVVDEFPSSELISGKTSLMIVPGYSFKVVDKLVTNFHAPDSTLMLMVSAFAGTREIKEIYEQAIAGKMKFLSYGDAMMLERKREGGREKGE</sequence>
<dbReference type="Gene3D" id="3.40.1780.10">
    <property type="entry name" value="QueA-like"/>
    <property type="match status" value="2"/>
</dbReference>
<dbReference type="InterPro" id="IPR046346">
    <property type="entry name" value="Aminoacid_DH-like_N_sf"/>
</dbReference>
<dbReference type="InterPro" id="IPR042118">
    <property type="entry name" value="QueA_dom1"/>
</dbReference>
<dbReference type="CDD" id="cd00488">
    <property type="entry name" value="PCD_DCoH"/>
    <property type="match status" value="1"/>
</dbReference>
<dbReference type="GO" id="GO:0006729">
    <property type="term" value="P:tetrahydrobiopterin biosynthetic process"/>
    <property type="evidence" value="ECO:0007669"/>
    <property type="project" value="InterPro"/>
</dbReference>
<dbReference type="Pfam" id="PF02547">
    <property type="entry name" value="Queuosine_synth"/>
    <property type="match status" value="1"/>
</dbReference>
<protein>
    <recommendedName>
        <fullName evidence="3">4a-hydroxytetrahydrobiopterin dehydratase</fullName>
        <ecNumber evidence="3">4.2.1.96</ecNumber>
    </recommendedName>
</protein>
<dbReference type="InterPro" id="IPR036291">
    <property type="entry name" value="NAD(P)-bd_dom_sf"/>
</dbReference>
<organism evidence="11 12">
    <name type="scientific">Triparma columacea</name>
    <dbReference type="NCBI Taxonomy" id="722753"/>
    <lineage>
        <taxon>Eukaryota</taxon>
        <taxon>Sar</taxon>
        <taxon>Stramenopiles</taxon>
        <taxon>Ochrophyta</taxon>
        <taxon>Bolidophyceae</taxon>
        <taxon>Parmales</taxon>
        <taxon>Triparmaceae</taxon>
        <taxon>Triparma</taxon>
    </lineage>
</organism>
<dbReference type="SUPFAM" id="SSF111337">
    <property type="entry name" value="QueA-like"/>
    <property type="match status" value="1"/>
</dbReference>
<dbReference type="InterPro" id="IPR020631">
    <property type="entry name" value="THF_DH/CycHdrlase_NAD-bd_dom"/>
</dbReference>
<dbReference type="EC" id="4.2.1.96" evidence="3"/>
<evidence type="ECO:0000313" key="12">
    <source>
        <dbReference type="Proteomes" id="UP001165065"/>
    </source>
</evidence>
<dbReference type="PANTHER" id="PTHR30307">
    <property type="entry name" value="S-ADENOSYLMETHIONINE:TRNA RIBOSYLTRANSFERASE-ISOMERASE"/>
    <property type="match status" value="1"/>
</dbReference>
<dbReference type="InterPro" id="IPR000672">
    <property type="entry name" value="THF_DH/CycHdrlase"/>
</dbReference>
<dbReference type="PRINTS" id="PR00085">
    <property type="entry name" value="THFDHDRGNASE"/>
</dbReference>
<evidence type="ECO:0000259" key="10">
    <source>
        <dbReference type="Pfam" id="PF02882"/>
    </source>
</evidence>
<dbReference type="GO" id="GO:0004488">
    <property type="term" value="F:methylenetetrahydrofolate dehydrogenase (NADP+) activity"/>
    <property type="evidence" value="ECO:0007669"/>
    <property type="project" value="InterPro"/>
</dbReference>
<accession>A0A9W7L5R4</accession>
<evidence type="ECO:0000313" key="11">
    <source>
        <dbReference type="EMBL" id="GMI32177.1"/>
    </source>
</evidence>
<dbReference type="Gene3D" id="3.40.50.720">
    <property type="entry name" value="NAD(P)-binding Rossmann-like Domain"/>
    <property type="match status" value="1"/>
</dbReference>
<dbReference type="Pfam" id="PF01329">
    <property type="entry name" value="Pterin_4a"/>
    <property type="match status" value="1"/>
</dbReference>
<keyword evidence="12" id="KW-1185">Reference proteome</keyword>
<dbReference type="OrthoDB" id="1448at2759"/>
<keyword evidence="7" id="KW-0671">Queuosine biosynthesis</keyword>
<proteinExistence type="inferred from homology"/>
<keyword evidence="4" id="KW-0963">Cytoplasm</keyword>
<comment type="similarity">
    <text evidence="2">Belongs to the pterin-4-alpha-carbinolamine dehydratase family.</text>
</comment>
<dbReference type="EMBL" id="BRYA01000016">
    <property type="protein sequence ID" value="GMI32177.1"/>
    <property type="molecule type" value="Genomic_DNA"/>
</dbReference>
<dbReference type="Proteomes" id="UP001165065">
    <property type="component" value="Unassembled WGS sequence"/>
</dbReference>
<dbReference type="AlphaFoldDB" id="A0A9W7L5R4"/>
<dbReference type="Gene3D" id="3.30.1360.20">
    <property type="entry name" value="Transcriptional coactivator/pterin dehydratase"/>
    <property type="match status" value="1"/>
</dbReference>
<dbReference type="GO" id="GO:0051075">
    <property type="term" value="F:S-adenosylmethionine:tRNA ribosyltransferase-isomerase activity"/>
    <property type="evidence" value="ECO:0007669"/>
    <property type="project" value="TreeGrafter"/>
</dbReference>
<gene>
    <name evidence="11" type="ORF">TrCOL_g6761</name>
</gene>
<name>A0A9W7L5R4_9STRA</name>
<reference evidence="12" key="1">
    <citation type="journal article" date="2023" name="Commun. Biol.">
        <title>Genome analysis of Parmales, the sister group of diatoms, reveals the evolutionary specialization of diatoms from phago-mixotrophs to photoautotrophs.</title>
        <authorList>
            <person name="Ban H."/>
            <person name="Sato S."/>
            <person name="Yoshikawa S."/>
            <person name="Yamada K."/>
            <person name="Nakamura Y."/>
            <person name="Ichinomiya M."/>
            <person name="Sato N."/>
            <person name="Blanc-Mathieu R."/>
            <person name="Endo H."/>
            <person name="Kuwata A."/>
            <person name="Ogata H."/>
        </authorList>
    </citation>
    <scope>NUCLEOTIDE SEQUENCE [LARGE SCALE GENOMIC DNA]</scope>
</reference>
<dbReference type="SUPFAM" id="SSF51735">
    <property type="entry name" value="NAD(P)-binding Rossmann-fold domains"/>
    <property type="match status" value="1"/>
</dbReference>
<evidence type="ECO:0000256" key="3">
    <source>
        <dbReference type="ARBA" id="ARBA00013252"/>
    </source>
</evidence>
<keyword evidence="5" id="KW-0808">Transferase</keyword>
<keyword evidence="8" id="KW-0456">Lyase</keyword>
<evidence type="ECO:0000256" key="4">
    <source>
        <dbReference type="ARBA" id="ARBA00022490"/>
    </source>
</evidence>
<evidence type="ECO:0000256" key="6">
    <source>
        <dbReference type="ARBA" id="ARBA00022691"/>
    </source>
</evidence>
<keyword evidence="6" id="KW-0949">S-adenosyl-L-methionine</keyword>
<dbReference type="Gene3D" id="3.40.50.10860">
    <property type="entry name" value="Leucine Dehydrogenase, chain A, domain 1"/>
    <property type="match status" value="1"/>
</dbReference>
<evidence type="ECO:0000256" key="1">
    <source>
        <dbReference type="ARBA" id="ARBA00001554"/>
    </source>
</evidence>
<comment type="caution">
    <text evidence="11">The sequence shown here is derived from an EMBL/GenBank/DDBJ whole genome shotgun (WGS) entry which is preliminary data.</text>
</comment>
<dbReference type="InterPro" id="IPR003699">
    <property type="entry name" value="QueA"/>
</dbReference>
<dbReference type="InterPro" id="IPR036100">
    <property type="entry name" value="QueA_sf"/>
</dbReference>
<dbReference type="PANTHER" id="PTHR30307:SF0">
    <property type="entry name" value="S-ADENOSYLMETHIONINE:TRNA RIBOSYLTRANSFERASE-ISOMERASE"/>
    <property type="match status" value="1"/>
</dbReference>
<evidence type="ECO:0000256" key="5">
    <source>
        <dbReference type="ARBA" id="ARBA00022679"/>
    </source>
</evidence>
<dbReference type="GO" id="GO:0008124">
    <property type="term" value="F:4-alpha-hydroxytetrahydrobiopterin dehydratase activity"/>
    <property type="evidence" value="ECO:0007669"/>
    <property type="project" value="UniProtKB-EC"/>
</dbReference>
<dbReference type="SUPFAM" id="SSF53223">
    <property type="entry name" value="Aminoacid dehydrogenase-like, N-terminal domain"/>
    <property type="match status" value="1"/>
</dbReference>
<dbReference type="InterPro" id="IPR036428">
    <property type="entry name" value="PCD_sf"/>
</dbReference>
<feature type="domain" description="Tetrahydrofolate dehydrogenase/cyclohydrolase NAD(P)-binding" evidence="10">
    <location>
        <begin position="444"/>
        <end position="589"/>
    </location>
</feature>
<dbReference type="Pfam" id="PF02882">
    <property type="entry name" value="THF_DHG_CYH_C"/>
    <property type="match status" value="1"/>
</dbReference>
<dbReference type="InterPro" id="IPR001533">
    <property type="entry name" value="Pterin_deHydtase"/>
</dbReference>
<dbReference type="SUPFAM" id="SSF55248">
    <property type="entry name" value="PCD-like"/>
    <property type="match status" value="1"/>
</dbReference>
<dbReference type="GO" id="GO:0008616">
    <property type="term" value="P:tRNA queuosine(34) biosynthetic process"/>
    <property type="evidence" value="ECO:0007669"/>
    <property type="project" value="UniProtKB-KW"/>
</dbReference>
<evidence type="ECO:0000256" key="9">
    <source>
        <dbReference type="SAM" id="MobiDB-lite"/>
    </source>
</evidence>
<evidence type="ECO:0000256" key="8">
    <source>
        <dbReference type="ARBA" id="ARBA00023239"/>
    </source>
</evidence>